<gene>
    <name evidence="8" type="ORF">RB2654_13760</name>
</gene>
<dbReference type="GO" id="GO:0005576">
    <property type="term" value="C:extracellular region"/>
    <property type="evidence" value="ECO:0007669"/>
    <property type="project" value="UniProtKB-SubCell"/>
</dbReference>
<reference evidence="8 9" key="1">
    <citation type="journal article" date="2010" name="J. Bacteriol.">
        <title>Genome sequences of Pelagibaca bermudensis HTCC2601T and Maritimibacter alkaliphilus HTCC2654T, the type strains of two marine Roseobacter genera.</title>
        <authorList>
            <person name="Thrash J.C."/>
            <person name="Cho J.C."/>
            <person name="Ferriera S."/>
            <person name="Johnson J."/>
            <person name="Vergin K.L."/>
            <person name="Giovannoni S.J."/>
        </authorList>
    </citation>
    <scope>NUCLEOTIDE SEQUENCE [LARGE SCALE GENOMIC DNA]</scope>
    <source>
        <strain evidence="8 9">HTCC2654</strain>
    </source>
</reference>
<evidence type="ECO:0000256" key="1">
    <source>
        <dbReference type="ARBA" id="ARBA00004196"/>
    </source>
</evidence>
<dbReference type="EMBL" id="AAMT01000008">
    <property type="protein sequence ID" value="EAQ12356.1"/>
    <property type="molecule type" value="Genomic_DNA"/>
</dbReference>
<evidence type="ECO:0000313" key="9">
    <source>
        <dbReference type="Proteomes" id="UP000002931"/>
    </source>
</evidence>
<dbReference type="NCBIfam" id="TIGR01376">
    <property type="entry name" value="POMP_repeat"/>
    <property type="match status" value="1"/>
</dbReference>
<dbReference type="InterPro" id="IPR012334">
    <property type="entry name" value="Pectin_lyas_fold"/>
</dbReference>
<comment type="caution">
    <text evidence="8">The sequence shown here is derived from an EMBL/GenBank/DDBJ whole genome shotgun (WGS) entry which is preliminary data.</text>
</comment>
<evidence type="ECO:0000256" key="2">
    <source>
        <dbReference type="ARBA" id="ARBA00004442"/>
    </source>
</evidence>
<evidence type="ECO:0000256" key="7">
    <source>
        <dbReference type="ARBA" id="ARBA00023237"/>
    </source>
</evidence>
<dbReference type="InterPro" id="IPR011050">
    <property type="entry name" value="Pectin_lyase_fold/virulence"/>
</dbReference>
<dbReference type="Proteomes" id="UP000002931">
    <property type="component" value="Unassembled WGS sequence"/>
</dbReference>
<dbReference type="SUPFAM" id="SSF51126">
    <property type="entry name" value="Pectin lyase-like"/>
    <property type="match status" value="1"/>
</dbReference>
<name>A3VGF1_9RHOB</name>
<dbReference type="Pfam" id="PF02415">
    <property type="entry name" value="Chlam_PMP"/>
    <property type="match status" value="1"/>
</dbReference>
<evidence type="ECO:0000313" key="8">
    <source>
        <dbReference type="EMBL" id="EAQ12356.1"/>
    </source>
</evidence>
<keyword evidence="5" id="KW-0732">Signal</keyword>
<evidence type="ECO:0000256" key="5">
    <source>
        <dbReference type="ARBA" id="ARBA00022729"/>
    </source>
</evidence>
<dbReference type="PANTHER" id="PTHR11319">
    <property type="entry name" value="G PROTEIN-COUPLED RECEPTOR-RELATED"/>
    <property type="match status" value="1"/>
</dbReference>
<protein>
    <submittedName>
        <fullName evidence="8">Probable extracellular nuclease</fullName>
    </submittedName>
</protein>
<keyword evidence="4" id="KW-0964">Secreted</keyword>
<dbReference type="AlphaFoldDB" id="A3VGF1"/>
<dbReference type="HOGENOM" id="CLU_403245_0_0_5"/>
<dbReference type="InterPro" id="IPR003368">
    <property type="entry name" value="POMP_repeat"/>
</dbReference>
<dbReference type="eggNOG" id="COG4932">
    <property type="taxonomic scope" value="Bacteria"/>
</dbReference>
<dbReference type="SMART" id="SM00710">
    <property type="entry name" value="PbH1"/>
    <property type="match status" value="5"/>
</dbReference>
<dbReference type="PANTHER" id="PTHR11319:SF35">
    <property type="entry name" value="OUTER MEMBRANE PROTEIN PMPC-RELATED"/>
    <property type="match status" value="1"/>
</dbReference>
<dbReference type="InterPro" id="IPR006626">
    <property type="entry name" value="PbH1"/>
</dbReference>
<keyword evidence="6" id="KW-0472">Membrane</keyword>
<accession>A3VGF1</accession>
<keyword evidence="9" id="KW-1185">Reference proteome</keyword>
<evidence type="ECO:0000256" key="6">
    <source>
        <dbReference type="ARBA" id="ARBA00023136"/>
    </source>
</evidence>
<comment type="subcellular location">
    <subcellularLocation>
        <location evidence="1">Cell envelope</location>
    </subcellularLocation>
    <subcellularLocation>
        <location evidence="2">Cell outer membrane</location>
    </subcellularLocation>
    <subcellularLocation>
        <location evidence="3">Secreted</location>
    </subcellularLocation>
</comment>
<evidence type="ECO:0000256" key="3">
    <source>
        <dbReference type="ARBA" id="ARBA00004613"/>
    </source>
</evidence>
<dbReference type="STRING" id="314271.RB2654_13760"/>
<dbReference type="GO" id="GO:0009279">
    <property type="term" value="C:cell outer membrane"/>
    <property type="evidence" value="ECO:0007669"/>
    <property type="project" value="UniProtKB-SubCell"/>
</dbReference>
<keyword evidence="7" id="KW-0998">Cell outer membrane</keyword>
<proteinExistence type="predicted"/>
<sequence>MTGSINVNESTREITVDSSGSLIADDGVTTLAEAVAHANAWDGTGSAYTILFDASLDTIWLTLPIVFTTSMTIDGGPLDAGSPSVDIRMDTFDRIFEVDLELAESLFLRNVGVKSGNHVSPDNGTGGAGMLIEGSGYVSVFQSEFSFNSQSHLNPAGTFTAGYGGGILHEGGTLVVTDSTFANNKAGFGGGAISSSTTAGQLYISGSTFSNNSASGAGGAIYALNHTSTVTIVNSTFDGNSVADVANTNSTAGGAIFGSDINLTVSNTTFSDNSVAEGAAGSGDGGAIALVNSTANVQSSQFNRSSSEGIGGAIFGVATDLTVTGSSFLNTEWFGGGNAIELLGDGTLDFTSNSVDLTGTTNPVAIFGPNGRNVIEADPEGTEYRMGDADDDILLLGTGMTLRLGGGADLVTGTMATFLGNTVADVSIEDVFWMTDDKSPSDEFGIITIFTPIVGGGASVEYYLEGVTTTFFPIRIVAGNDISGTDILMSHVEDQTQFGLIDLFPALSEGTTVADADPERSAMLEFFAEGWQAYSITTRTDLAATVNNNAIGVYEVSGGGTISNVRILIDDAKVGTTETFQRVTDGYLEFFIIKDGADLAATLGRKSLSIDSDGSLLVNGVESDRFIWHMDTSRNRDAANHAIIGHGGRADTIRIGFEDASAWDNDFQDVVIDVQGLDGLPI</sequence>
<evidence type="ECO:0000256" key="4">
    <source>
        <dbReference type="ARBA" id="ARBA00022525"/>
    </source>
</evidence>
<dbReference type="Gene3D" id="2.160.20.10">
    <property type="entry name" value="Single-stranded right-handed beta-helix, Pectin lyase-like"/>
    <property type="match status" value="1"/>
</dbReference>
<organism evidence="8 9">
    <name type="scientific">Maritimibacter alkaliphilus HTCC2654</name>
    <dbReference type="NCBI Taxonomy" id="314271"/>
    <lineage>
        <taxon>Bacteria</taxon>
        <taxon>Pseudomonadati</taxon>
        <taxon>Pseudomonadota</taxon>
        <taxon>Alphaproteobacteria</taxon>
        <taxon>Rhodobacterales</taxon>
        <taxon>Roseobacteraceae</taxon>
        <taxon>Maritimibacter</taxon>
    </lineage>
</organism>